<proteinExistence type="predicted"/>
<evidence type="ECO:0000313" key="2">
    <source>
        <dbReference type="EMBL" id="SEW39726.1"/>
    </source>
</evidence>
<dbReference type="InterPro" id="IPR016181">
    <property type="entry name" value="Acyl_CoA_acyltransferase"/>
</dbReference>
<dbReference type="Gene3D" id="3.40.630.30">
    <property type="match status" value="1"/>
</dbReference>
<gene>
    <name evidence="2" type="ORF">SAMN04488122_2777</name>
</gene>
<dbReference type="PANTHER" id="PTHR43415:SF5">
    <property type="entry name" value="ACETYLTRANSFERASE"/>
    <property type="match status" value="1"/>
</dbReference>
<dbReference type="InterPro" id="IPR000182">
    <property type="entry name" value="GNAT_dom"/>
</dbReference>
<protein>
    <submittedName>
        <fullName evidence="2">Protein N-acetyltransferase, RimJ/RimL family</fullName>
    </submittedName>
</protein>
<sequence length="166" mass="19408">MIQLETFTPEDFDRFMSWVDSEEALVQFAGPLFTYPLTYEQLENYLHQTKKRPFKIRLTETGDVIGHCELNFEKEMPRLSRILIGDQRMRNKGLGKQVVKELVKLLFTTTDHTAVDLSVYEWNHNAITCYEQMGFRINTGQGTTIVVGGKEWKAHNMVLQKADWQF</sequence>
<dbReference type="STRING" id="29529.SAMN04488122_2777"/>
<dbReference type="SUPFAM" id="SSF55729">
    <property type="entry name" value="Acyl-CoA N-acyltransferases (Nat)"/>
    <property type="match status" value="1"/>
</dbReference>
<accession>A0A1I0RFP1</accession>
<dbReference type="AlphaFoldDB" id="A0A1I0RFP1"/>
<organism evidence="2 3">
    <name type="scientific">Chitinophaga arvensicola</name>
    <dbReference type="NCBI Taxonomy" id="29529"/>
    <lineage>
        <taxon>Bacteria</taxon>
        <taxon>Pseudomonadati</taxon>
        <taxon>Bacteroidota</taxon>
        <taxon>Chitinophagia</taxon>
        <taxon>Chitinophagales</taxon>
        <taxon>Chitinophagaceae</taxon>
        <taxon>Chitinophaga</taxon>
    </lineage>
</organism>
<evidence type="ECO:0000259" key="1">
    <source>
        <dbReference type="PROSITE" id="PS51186"/>
    </source>
</evidence>
<evidence type="ECO:0000313" key="3">
    <source>
        <dbReference type="Proteomes" id="UP000199310"/>
    </source>
</evidence>
<dbReference type="Pfam" id="PF13302">
    <property type="entry name" value="Acetyltransf_3"/>
    <property type="match status" value="1"/>
</dbReference>
<dbReference type="OrthoDB" id="9811523at2"/>
<keyword evidence="2" id="KW-0808">Transferase</keyword>
<reference evidence="3" key="1">
    <citation type="submission" date="2016-10" db="EMBL/GenBank/DDBJ databases">
        <authorList>
            <person name="Varghese N."/>
            <person name="Submissions S."/>
        </authorList>
    </citation>
    <scope>NUCLEOTIDE SEQUENCE [LARGE SCALE GENOMIC DNA]</scope>
    <source>
        <strain evidence="3">DSM 3695</strain>
    </source>
</reference>
<dbReference type="RefSeq" id="WP_089895618.1">
    <property type="nucleotide sequence ID" value="NZ_FOJG01000001.1"/>
</dbReference>
<dbReference type="Proteomes" id="UP000199310">
    <property type="component" value="Unassembled WGS sequence"/>
</dbReference>
<feature type="domain" description="N-acetyltransferase" evidence="1">
    <location>
        <begin position="2"/>
        <end position="164"/>
    </location>
</feature>
<dbReference type="PROSITE" id="PS51186">
    <property type="entry name" value="GNAT"/>
    <property type="match status" value="1"/>
</dbReference>
<keyword evidence="3" id="KW-1185">Reference proteome</keyword>
<dbReference type="GO" id="GO:0016747">
    <property type="term" value="F:acyltransferase activity, transferring groups other than amino-acyl groups"/>
    <property type="evidence" value="ECO:0007669"/>
    <property type="project" value="InterPro"/>
</dbReference>
<dbReference type="EMBL" id="FOJG01000001">
    <property type="protein sequence ID" value="SEW39726.1"/>
    <property type="molecule type" value="Genomic_DNA"/>
</dbReference>
<dbReference type="PANTHER" id="PTHR43415">
    <property type="entry name" value="SPERMIDINE N(1)-ACETYLTRANSFERASE"/>
    <property type="match status" value="1"/>
</dbReference>
<name>A0A1I0RFP1_9BACT</name>